<dbReference type="EMBL" id="JANBTW010000070">
    <property type="protein sequence ID" value="KAJ2673239.1"/>
    <property type="molecule type" value="Genomic_DNA"/>
</dbReference>
<sequence length="164" mass="18203">MADSGGAQKQRRRLFSRRELRHLGTYVVQVGSQNVLEKHRGRYTYSKVATDKESVASEPLADRESIGQFVDEAESRPAPERGKPQPVHRLTDIMRARRLRVSPKPSRADRPAGGGVLSSFSIATTAKAPRRSKPPAQLTPLRAVPDKLRPARAKPPLVFSIHKP</sequence>
<organism evidence="2 3">
    <name type="scientific">Coemansia spiralis</name>
    <dbReference type="NCBI Taxonomy" id="417178"/>
    <lineage>
        <taxon>Eukaryota</taxon>
        <taxon>Fungi</taxon>
        <taxon>Fungi incertae sedis</taxon>
        <taxon>Zoopagomycota</taxon>
        <taxon>Kickxellomycotina</taxon>
        <taxon>Kickxellomycetes</taxon>
        <taxon>Kickxellales</taxon>
        <taxon>Kickxellaceae</taxon>
        <taxon>Coemansia</taxon>
    </lineage>
</organism>
<proteinExistence type="predicted"/>
<evidence type="ECO:0000313" key="3">
    <source>
        <dbReference type="Proteomes" id="UP001151518"/>
    </source>
</evidence>
<dbReference type="AlphaFoldDB" id="A0A9W8KX28"/>
<accession>A0A9W8KX28</accession>
<feature type="compositionally biased region" description="Basic and acidic residues" evidence="1">
    <location>
        <begin position="73"/>
        <end position="87"/>
    </location>
</feature>
<gene>
    <name evidence="2" type="ORF">GGI25_004758</name>
</gene>
<dbReference type="OrthoDB" id="5600248at2759"/>
<feature type="region of interest" description="Disordered" evidence="1">
    <location>
        <begin position="100"/>
        <end position="164"/>
    </location>
</feature>
<protein>
    <submittedName>
        <fullName evidence="2">Uncharacterized protein</fullName>
    </submittedName>
</protein>
<feature type="compositionally biased region" description="Basic and acidic residues" evidence="1">
    <location>
        <begin position="49"/>
        <end position="65"/>
    </location>
</feature>
<comment type="caution">
    <text evidence="2">The sequence shown here is derived from an EMBL/GenBank/DDBJ whole genome shotgun (WGS) entry which is preliminary data.</text>
</comment>
<dbReference type="Proteomes" id="UP001151518">
    <property type="component" value="Unassembled WGS sequence"/>
</dbReference>
<evidence type="ECO:0000256" key="1">
    <source>
        <dbReference type="SAM" id="MobiDB-lite"/>
    </source>
</evidence>
<reference evidence="2" key="1">
    <citation type="submission" date="2022-07" db="EMBL/GenBank/DDBJ databases">
        <title>Phylogenomic reconstructions and comparative analyses of Kickxellomycotina fungi.</title>
        <authorList>
            <person name="Reynolds N.K."/>
            <person name="Stajich J.E."/>
            <person name="Barry K."/>
            <person name="Grigoriev I.V."/>
            <person name="Crous P."/>
            <person name="Smith M.E."/>
        </authorList>
    </citation>
    <scope>NUCLEOTIDE SEQUENCE</scope>
    <source>
        <strain evidence="2">NRRL 3115</strain>
    </source>
</reference>
<name>A0A9W8KX28_9FUNG</name>
<feature type="region of interest" description="Disordered" evidence="1">
    <location>
        <begin position="49"/>
        <end position="87"/>
    </location>
</feature>
<evidence type="ECO:0000313" key="2">
    <source>
        <dbReference type="EMBL" id="KAJ2673239.1"/>
    </source>
</evidence>